<name>A0A9W7T9H9_TRIRA</name>
<comment type="caution">
    <text evidence="2">The sequence shown here is derived from an EMBL/GenBank/DDBJ whole genome shotgun (WGS) entry which is preliminary data.</text>
</comment>
<feature type="region of interest" description="Disordered" evidence="1">
    <location>
        <begin position="30"/>
        <end position="65"/>
    </location>
</feature>
<dbReference type="EMBL" id="JAFHDT010000023">
    <property type="protein sequence ID" value="KAI7792398.1"/>
    <property type="molecule type" value="Genomic_DNA"/>
</dbReference>
<keyword evidence="3" id="KW-1185">Reference proteome</keyword>
<organism evidence="2 3">
    <name type="scientific">Triplophysa rosa</name>
    <name type="common">Cave loach</name>
    <dbReference type="NCBI Taxonomy" id="992332"/>
    <lineage>
        <taxon>Eukaryota</taxon>
        <taxon>Metazoa</taxon>
        <taxon>Chordata</taxon>
        <taxon>Craniata</taxon>
        <taxon>Vertebrata</taxon>
        <taxon>Euteleostomi</taxon>
        <taxon>Actinopterygii</taxon>
        <taxon>Neopterygii</taxon>
        <taxon>Teleostei</taxon>
        <taxon>Ostariophysi</taxon>
        <taxon>Cypriniformes</taxon>
        <taxon>Nemacheilidae</taxon>
        <taxon>Triplophysa</taxon>
    </lineage>
</organism>
<reference evidence="2" key="1">
    <citation type="submission" date="2021-02" db="EMBL/GenBank/DDBJ databases">
        <title>Comparative genomics reveals that relaxation of natural selection precedes convergent phenotypic evolution of cavefish.</title>
        <authorList>
            <person name="Peng Z."/>
        </authorList>
    </citation>
    <scope>NUCLEOTIDE SEQUENCE</scope>
    <source>
        <tissue evidence="2">Muscle</tissue>
    </source>
</reference>
<protein>
    <submittedName>
        <fullName evidence="2">Uncharacterized protein</fullName>
    </submittedName>
</protein>
<gene>
    <name evidence="2" type="ORF">IRJ41_009451</name>
</gene>
<feature type="compositionally biased region" description="Basic and acidic residues" evidence="1">
    <location>
        <begin position="30"/>
        <end position="43"/>
    </location>
</feature>
<accession>A0A9W7T9H9</accession>
<evidence type="ECO:0000313" key="2">
    <source>
        <dbReference type="EMBL" id="KAI7792398.1"/>
    </source>
</evidence>
<dbReference type="AlphaFoldDB" id="A0A9W7T9H9"/>
<evidence type="ECO:0000256" key="1">
    <source>
        <dbReference type="SAM" id="MobiDB-lite"/>
    </source>
</evidence>
<evidence type="ECO:0000313" key="3">
    <source>
        <dbReference type="Proteomes" id="UP001059041"/>
    </source>
</evidence>
<proteinExistence type="predicted"/>
<sequence>MWVLRTYYETLRRKYSLCRPGKSQLRDSIKAGAKTDKGKDDCWSPRPGSFKQMQRENCGRLQSWN</sequence>
<dbReference type="Proteomes" id="UP001059041">
    <property type="component" value="Linkage Group LG23"/>
</dbReference>